<sequence>MITLFHDPLALRLFWRSDDSGGTRSVLCIESMAGLPIRFVSFFRNVFCLSHLDPSVSPSEQ</sequence>
<protein>
    <submittedName>
        <fullName evidence="1">Uncharacterized protein</fullName>
    </submittedName>
</protein>
<proteinExistence type="predicted"/>
<organism evidence="1 2">
    <name type="scientific">Candidatus Nitrospira nitrificans</name>
    <dbReference type="NCBI Taxonomy" id="1742973"/>
    <lineage>
        <taxon>Bacteria</taxon>
        <taxon>Pseudomonadati</taxon>
        <taxon>Nitrospirota</taxon>
        <taxon>Nitrospiria</taxon>
        <taxon>Nitrospirales</taxon>
        <taxon>Nitrospiraceae</taxon>
        <taxon>Nitrospira</taxon>
    </lineage>
</organism>
<dbReference type="EMBL" id="CZPZ01000012">
    <property type="protein sequence ID" value="CUS35864.1"/>
    <property type="molecule type" value="Genomic_DNA"/>
</dbReference>
<evidence type="ECO:0000313" key="2">
    <source>
        <dbReference type="Proteomes" id="UP000198736"/>
    </source>
</evidence>
<gene>
    <name evidence="1" type="ORF">COMA2_20485</name>
</gene>
<accession>A0A0S4LH14</accession>
<evidence type="ECO:0000313" key="1">
    <source>
        <dbReference type="EMBL" id="CUS35864.1"/>
    </source>
</evidence>
<dbReference type="AlphaFoldDB" id="A0A0S4LH14"/>
<dbReference type="Proteomes" id="UP000198736">
    <property type="component" value="Unassembled WGS sequence"/>
</dbReference>
<dbReference type="STRING" id="1742973.COMA2_20485"/>
<reference evidence="2" key="1">
    <citation type="submission" date="2015-10" db="EMBL/GenBank/DDBJ databases">
        <authorList>
            <person name="Luecker S."/>
            <person name="Luecker S."/>
        </authorList>
    </citation>
    <scope>NUCLEOTIDE SEQUENCE [LARGE SCALE GENOMIC DNA]</scope>
</reference>
<keyword evidence="2" id="KW-1185">Reference proteome</keyword>
<name>A0A0S4LH14_9BACT</name>